<dbReference type="PANTHER" id="PTHR12901:SF10">
    <property type="entry name" value="COENZYME Q-BINDING PROTEIN COQ10, MITOCHONDRIAL"/>
    <property type="match status" value="1"/>
</dbReference>
<reference evidence="3" key="1">
    <citation type="submission" date="2021-10" db="EMBL/GenBank/DDBJ databases">
        <title>Loktanella gaetbuli sp. nov., isolated from a tidal flat.</title>
        <authorList>
            <person name="Park S."/>
            <person name="Yoon J.-H."/>
        </authorList>
    </citation>
    <scope>NUCLEOTIDE SEQUENCE</scope>
    <source>
        <strain evidence="3">TSTF-M6</strain>
    </source>
</reference>
<dbReference type="InterPro" id="IPR005031">
    <property type="entry name" value="COQ10_START"/>
</dbReference>
<dbReference type="InterPro" id="IPR044996">
    <property type="entry name" value="COQ10-like"/>
</dbReference>
<sequence>MPVHDETRVLPYTPQQMFDLVADVESYPKFLPWTAAARLRDRTTFDDRVEILADLVVSFKVFRETFGSRVTLWPAQKAIDTQYIDGPFKHLNSRWEFSDAPEGCKVHFHVDFEFKNRLLQGAAGMFFNQAMQTIVKAFERRAAALYGTA</sequence>
<evidence type="ECO:0000256" key="1">
    <source>
        <dbReference type="ARBA" id="ARBA00008918"/>
    </source>
</evidence>
<dbReference type="EMBL" id="JAJATZ010000001">
    <property type="protein sequence ID" value="MCB5197804.1"/>
    <property type="molecule type" value="Genomic_DNA"/>
</dbReference>
<dbReference type="RefSeq" id="WP_056031531.1">
    <property type="nucleotide sequence ID" value="NZ_JAJATZ010000001.1"/>
</dbReference>
<dbReference type="Pfam" id="PF03364">
    <property type="entry name" value="Polyketide_cyc"/>
    <property type="match status" value="1"/>
</dbReference>
<evidence type="ECO:0000313" key="4">
    <source>
        <dbReference type="Proteomes" id="UP001138961"/>
    </source>
</evidence>
<dbReference type="PANTHER" id="PTHR12901">
    <property type="entry name" value="SPERM PROTEIN HOMOLOG"/>
    <property type="match status" value="1"/>
</dbReference>
<comment type="caution">
    <text evidence="3">The sequence shown here is derived from an EMBL/GenBank/DDBJ whole genome shotgun (WGS) entry which is preliminary data.</text>
</comment>
<comment type="similarity">
    <text evidence="1">Belongs to the ribosome association toxin RatA family.</text>
</comment>
<dbReference type="CDD" id="cd07813">
    <property type="entry name" value="COQ10p_like"/>
    <property type="match status" value="1"/>
</dbReference>
<dbReference type="InterPro" id="IPR023393">
    <property type="entry name" value="START-like_dom_sf"/>
</dbReference>
<evidence type="ECO:0000259" key="2">
    <source>
        <dbReference type="Pfam" id="PF03364"/>
    </source>
</evidence>
<dbReference type="Proteomes" id="UP001138961">
    <property type="component" value="Unassembled WGS sequence"/>
</dbReference>
<organism evidence="3 4">
    <name type="scientific">Loktanella gaetbuli</name>
    <dbReference type="NCBI Taxonomy" id="2881335"/>
    <lineage>
        <taxon>Bacteria</taxon>
        <taxon>Pseudomonadati</taxon>
        <taxon>Pseudomonadota</taxon>
        <taxon>Alphaproteobacteria</taxon>
        <taxon>Rhodobacterales</taxon>
        <taxon>Roseobacteraceae</taxon>
        <taxon>Loktanella</taxon>
    </lineage>
</organism>
<name>A0ABS8BQB9_9RHOB</name>
<proteinExistence type="inferred from homology"/>
<keyword evidence="4" id="KW-1185">Reference proteome</keyword>
<dbReference type="Gene3D" id="3.30.530.20">
    <property type="match status" value="1"/>
</dbReference>
<protein>
    <submittedName>
        <fullName evidence="3">Type II toxin-antitoxin system RatA family toxin</fullName>
    </submittedName>
</protein>
<gene>
    <name evidence="3" type="ORF">LGQ03_00975</name>
</gene>
<accession>A0ABS8BQB9</accession>
<feature type="domain" description="Coenzyme Q-binding protein COQ10 START" evidence="2">
    <location>
        <begin position="10"/>
        <end position="139"/>
    </location>
</feature>
<evidence type="ECO:0000313" key="3">
    <source>
        <dbReference type="EMBL" id="MCB5197804.1"/>
    </source>
</evidence>
<dbReference type="SUPFAM" id="SSF55961">
    <property type="entry name" value="Bet v1-like"/>
    <property type="match status" value="1"/>
</dbReference>